<reference evidence="1" key="1">
    <citation type="submission" date="2012-04" db="EMBL/GenBank/DDBJ databases">
        <title>The Genome Sequence of Fusarium oxysporum melonis.</title>
        <authorList>
            <consortium name="The Broad Institute Genome Sequencing Platform"/>
            <person name="Ma L.-J."/>
            <person name="Gale L.R."/>
            <person name="Schwartz D.C."/>
            <person name="Zhou S."/>
            <person name="Corby-Kistler H."/>
            <person name="Young S.K."/>
            <person name="Zeng Q."/>
            <person name="Gargeya S."/>
            <person name="Fitzgerald M."/>
            <person name="Haas B."/>
            <person name="Abouelleil A."/>
            <person name="Alvarado L."/>
            <person name="Arachchi H.M."/>
            <person name="Berlin A."/>
            <person name="Brown A."/>
            <person name="Chapman S.B."/>
            <person name="Chen Z."/>
            <person name="Dunbar C."/>
            <person name="Freedman E."/>
            <person name="Gearin G."/>
            <person name="Goldberg J."/>
            <person name="Griggs A."/>
            <person name="Gujja S."/>
            <person name="Heiman D."/>
            <person name="Howarth C."/>
            <person name="Larson L."/>
            <person name="Lui A."/>
            <person name="MacDonald P.J.P."/>
            <person name="Montmayeur A."/>
            <person name="Murphy C."/>
            <person name="Neiman D."/>
            <person name="Pearson M."/>
            <person name="Priest M."/>
            <person name="Roberts A."/>
            <person name="Saif S."/>
            <person name="Shea T."/>
            <person name="Shenoy N."/>
            <person name="Sisk P."/>
            <person name="Stolte C."/>
            <person name="Sykes S."/>
            <person name="Wortman J."/>
            <person name="Nusbaum C."/>
            <person name="Birren B."/>
        </authorList>
    </citation>
    <scope>NUCLEOTIDE SEQUENCE</scope>
    <source>
        <strain evidence="1">26406</strain>
    </source>
</reference>
<organism evidence="1">
    <name type="scientific">Fusarium oxysporum f. sp. melonis 26406</name>
    <dbReference type="NCBI Taxonomy" id="1089452"/>
    <lineage>
        <taxon>Eukaryota</taxon>
        <taxon>Fungi</taxon>
        <taxon>Dikarya</taxon>
        <taxon>Ascomycota</taxon>
        <taxon>Pezizomycotina</taxon>
        <taxon>Sordariomycetes</taxon>
        <taxon>Hypocreomycetidae</taxon>
        <taxon>Hypocreales</taxon>
        <taxon>Nectriaceae</taxon>
        <taxon>Fusarium</taxon>
        <taxon>Fusarium oxysporum species complex</taxon>
    </lineage>
</organism>
<gene>
    <name evidence="1" type="ORF">FOMG_19720</name>
</gene>
<protein>
    <submittedName>
        <fullName evidence="1">Uncharacterized protein</fullName>
    </submittedName>
</protein>
<name>W9Z5J1_FUSOX</name>
<evidence type="ECO:0000313" key="1">
    <source>
        <dbReference type="EMBL" id="EXK23503.1"/>
    </source>
</evidence>
<accession>W9Z5J1</accession>
<proteinExistence type="predicted"/>
<dbReference type="Proteomes" id="UP000030703">
    <property type="component" value="Unassembled WGS sequence"/>
</dbReference>
<reference evidence="1" key="2">
    <citation type="submission" date="2014-02" db="EMBL/GenBank/DDBJ databases">
        <title>Annotation of the Genome Sequence of Fusarium oxysporum f. sp. melonis 26406.</title>
        <authorList>
            <consortium name="The Broad Institute Genomics Platform"/>
            <person name="Ma L.-J."/>
            <person name="Corby-Kistler H."/>
            <person name="Broz K."/>
            <person name="Gale L.R."/>
            <person name="Jonkers W."/>
            <person name="O'Donnell K."/>
            <person name="Ploetz R."/>
            <person name="Steinberg C."/>
            <person name="Schwartz D.C."/>
            <person name="VanEtten H."/>
            <person name="Zhou S."/>
            <person name="Young S.K."/>
            <person name="Zeng Q."/>
            <person name="Gargeya S."/>
            <person name="Fitzgerald M."/>
            <person name="Abouelleil A."/>
            <person name="Alvarado L."/>
            <person name="Chapman S.B."/>
            <person name="Gainer-Dewar J."/>
            <person name="Goldberg J."/>
            <person name="Griggs A."/>
            <person name="Gujja S."/>
            <person name="Hansen M."/>
            <person name="Howarth C."/>
            <person name="Imamovic A."/>
            <person name="Ireland A."/>
            <person name="Larimer J."/>
            <person name="McCowan C."/>
            <person name="Murphy C."/>
            <person name="Pearson M."/>
            <person name="Poon T.W."/>
            <person name="Priest M."/>
            <person name="Roberts A."/>
            <person name="Saif S."/>
            <person name="Shea T."/>
            <person name="Sykes S."/>
            <person name="Wortman J."/>
            <person name="Nusbaum C."/>
            <person name="Birren B."/>
        </authorList>
    </citation>
    <scope>NUCLEOTIDE SEQUENCE</scope>
    <source>
        <strain evidence="1">26406</strain>
    </source>
</reference>
<dbReference type="HOGENOM" id="CLU_3384823_0_0_1"/>
<dbReference type="VEuPathDB" id="FungiDB:FOMG_19720"/>
<dbReference type="EMBL" id="KI980804">
    <property type="protein sequence ID" value="EXK23503.1"/>
    <property type="molecule type" value="Genomic_DNA"/>
</dbReference>
<dbReference type="AlphaFoldDB" id="W9Z5J1"/>
<sequence>MLDLGMRKELHPEKCLDRSYPNTYRRKAAPMPT</sequence>